<dbReference type="EMBL" id="SLWN01000016">
    <property type="protein sequence ID" value="TCO18122.1"/>
    <property type="molecule type" value="Genomic_DNA"/>
</dbReference>
<evidence type="ECO:0000313" key="1">
    <source>
        <dbReference type="EMBL" id="TCO18122.1"/>
    </source>
</evidence>
<dbReference type="Proteomes" id="UP000294508">
    <property type="component" value="Unassembled WGS sequence"/>
</dbReference>
<sequence>MTLRGKKVGTESDTVPTGSEYLDRLARSERLESWQQDELTAALTVVDALNAERRRPAGEPQVIDIRLMIYRRRLQYELAQRYASDQDPFEH</sequence>
<dbReference type="RefSeq" id="WP_132214104.1">
    <property type="nucleotide sequence ID" value="NZ_SLWN01000016.1"/>
</dbReference>
<accession>A0A4R2H0W8</accession>
<evidence type="ECO:0000313" key="2">
    <source>
        <dbReference type="Proteomes" id="UP000294508"/>
    </source>
</evidence>
<organism evidence="1 2">
    <name type="scientific">Kribbella steppae</name>
    <dbReference type="NCBI Taxonomy" id="2512223"/>
    <lineage>
        <taxon>Bacteria</taxon>
        <taxon>Bacillati</taxon>
        <taxon>Actinomycetota</taxon>
        <taxon>Actinomycetes</taxon>
        <taxon>Propionibacteriales</taxon>
        <taxon>Kribbellaceae</taxon>
        <taxon>Kribbella</taxon>
    </lineage>
</organism>
<dbReference type="OrthoDB" id="3831287at2"/>
<reference evidence="1 2" key="1">
    <citation type="journal article" date="2015" name="Stand. Genomic Sci.">
        <title>Genomic Encyclopedia of Bacterial and Archaeal Type Strains, Phase III: the genomes of soil and plant-associated and newly described type strains.</title>
        <authorList>
            <person name="Whitman W.B."/>
            <person name="Woyke T."/>
            <person name="Klenk H.P."/>
            <person name="Zhou Y."/>
            <person name="Lilburn T.G."/>
            <person name="Beck B.J."/>
            <person name="De Vos P."/>
            <person name="Vandamme P."/>
            <person name="Eisen J.A."/>
            <person name="Garrity G."/>
            <person name="Hugenholtz P."/>
            <person name="Kyrpides N.C."/>
        </authorList>
    </citation>
    <scope>NUCLEOTIDE SEQUENCE [LARGE SCALE GENOMIC DNA]</scope>
    <source>
        <strain evidence="1 2">VKM Ac-2572</strain>
    </source>
</reference>
<gene>
    <name evidence="1" type="ORF">EV652_116150</name>
</gene>
<dbReference type="AlphaFoldDB" id="A0A4R2H0W8"/>
<keyword evidence="2" id="KW-1185">Reference proteome</keyword>
<proteinExistence type="predicted"/>
<protein>
    <submittedName>
        <fullName evidence="1">Uncharacterized protein</fullName>
    </submittedName>
</protein>
<comment type="caution">
    <text evidence="1">The sequence shown here is derived from an EMBL/GenBank/DDBJ whole genome shotgun (WGS) entry which is preliminary data.</text>
</comment>
<name>A0A4R2H0W8_9ACTN</name>